<dbReference type="Gene3D" id="3.90.190.10">
    <property type="entry name" value="Protein tyrosine phosphatase superfamily"/>
    <property type="match status" value="1"/>
</dbReference>
<name>A0A915CPQ4_9BILA</name>
<dbReference type="PANTHER" id="PTHR45961">
    <property type="entry name" value="IP21249P"/>
    <property type="match status" value="1"/>
</dbReference>
<keyword evidence="2" id="KW-0378">Hydrolase</keyword>
<dbReference type="Proteomes" id="UP000887574">
    <property type="component" value="Unplaced"/>
</dbReference>
<dbReference type="AlphaFoldDB" id="A0A915CPQ4"/>
<dbReference type="CDD" id="cd14514">
    <property type="entry name" value="DUSP14-like"/>
    <property type="match status" value="1"/>
</dbReference>
<proteinExistence type="inferred from homology"/>
<accession>A0A915CPQ4</accession>
<protein>
    <submittedName>
        <fullName evidence="8">Protein-tyrosine-phosphatase</fullName>
    </submittedName>
</protein>
<dbReference type="PANTHER" id="PTHR45961:SF6">
    <property type="entry name" value="IP21249P"/>
    <property type="match status" value="1"/>
</dbReference>
<evidence type="ECO:0000256" key="1">
    <source>
        <dbReference type="ARBA" id="ARBA00008601"/>
    </source>
</evidence>
<keyword evidence="3" id="KW-0904">Protein phosphatase</keyword>
<feature type="region of interest" description="Disordered" evidence="4">
    <location>
        <begin position="229"/>
        <end position="248"/>
    </location>
</feature>
<dbReference type="GO" id="GO:0005737">
    <property type="term" value="C:cytoplasm"/>
    <property type="evidence" value="ECO:0007669"/>
    <property type="project" value="TreeGrafter"/>
</dbReference>
<dbReference type="InterPro" id="IPR000387">
    <property type="entry name" value="Tyr_Pase_dom"/>
</dbReference>
<dbReference type="GO" id="GO:0004721">
    <property type="term" value="F:phosphoprotein phosphatase activity"/>
    <property type="evidence" value="ECO:0007669"/>
    <property type="project" value="UniProtKB-KW"/>
</dbReference>
<evidence type="ECO:0000256" key="2">
    <source>
        <dbReference type="ARBA" id="ARBA00022801"/>
    </source>
</evidence>
<dbReference type="PROSITE" id="PS50056">
    <property type="entry name" value="TYR_PHOSPHATASE_2"/>
    <property type="match status" value="1"/>
</dbReference>
<dbReference type="InterPro" id="IPR052103">
    <property type="entry name" value="Dual_spec_Phospatases"/>
</dbReference>
<dbReference type="PROSITE" id="PS50054">
    <property type="entry name" value="TYR_PHOSPHATASE_DUAL"/>
    <property type="match status" value="1"/>
</dbReference>
<dbReference type="SMART" id="SM00195">
    <property type="entry name" value="DSPc"/>
    <property type="match status" value="1"/>
</dbReference>
<dbReference type="InterPro" id="IPR020422">
    <property type="entry name" value="TYR_PHOSPHATASE_DUAL_dom"/>
</dbReference>
<dbReference type="SUPFAM" id="SSF52799">
    <property type="entry name" value="(Phosphotyrosine protein) phosphatases II"/>
    <property type="match status" value="1"/>
</dbReference>
<evidence type="ECO:0000256" key="3">
    <source>
        <dbReference type="ARBA" id="ARBA00022912"/>
    </source>
</evidence>
<evidence type="ECO:0000259" key="5">
    <source>
        <dbReference type="PROSITE" id="PS50054"/>
    </source>
</evidence>
<keyword evidence="7" id="KW-1185">Reference proteome</keyword>
<dbReference type="InterPro" id="IPR029021">
    <property type="entry name" value="Prot-tyrosine_phosphatase-like"/>
</dbReference>
<dbReference type="InterPro" id="IPR016130">
    <property type="entry name" value="Tyr_Pase_AS"/>
</dbReference>
<dbReference type="WBParaSite" id="jg11274">
    <property type="protein sequence ID" value="jg11274"/>
    <property type="gene ID" value="jg11274"/>
</dbReference>
<evidence type="ECO:0000313" key="8">
    <source>
        <dbReference type="WBParaSite" id="jg11274"/>
    </source>
</evidence>
<reference evidence="8" key="1">
    <citation type="submission" date="2022-11" db="UniProtKB">
        <authorList>
            <consortium name="WormBaseParasite"/>
        </authorList>
    </citation>
    <scope>IDENTIFICATION</scope>
</reference>
<dbReference type="Pfam" id="PF00782">
    <property type="entry name" value="DSPc"/>
    <property type="match status" value="1"/>
</dbReference>
<organism evidence="7 8">
    <name type="scientific">Ditylenchus dipsaci</name>
    <dbReference type="NCBI Taxonomy" id="166011"/>
    <lineage>
        <taxon>Eukaryota</taxon>
        <taxon>Metazoa</taxon>
        <taxon>Ecdysozoa</taxon>
        <taxon>Nematoda</taxon>
        <taxon>Chromadorea</taxon>
        <taxon>Rhabditida</taxon>
        <taxon>Tylenchina</taxon>
        <taxon>Tylenchomorpha</taxon>
        <taxon>Sphaerularioidea</taxon>
        <taxon>Anguinidae</taxon>
        <taxon>Anguininae</taxon>
        <taxon>Ditylenchus</taxon>
    </lineage>
</organism>
<sequence>MSRVGLFGQISEINDHLYLSGAGVFRPEKMKQKKISCVINATTEEPNAYLPGVDCVKIRIEDSPHARLDHYFDMVADKIRSVKERGGRTLVHCVAGVSRSASLCIVYLVKYERMSLRQAYHYVKSARPIIRPNIGFWKQMVEYEKKLRGHSTVSMVTVDSCPLPFPDVYSNDLKKHILQHPGPAQHDPTIIAMQQQNSRSALSSSLNGKSTMIPIDFGSKRRGISVGTMDSLKSRNRHSALPLSSSSNGYHSPWRPASSISFCLQQPIDEQLVAATNTKICSAIYITQAERPFSLHSNAPFLKVIKVR</sequence>
<dbReference type="InterPro" id="IPR000340">
    <property type="entry name" value="Dual-sp_phosphatase_cat-dom"/>
</dbReference>
<evidence type="ECO:0000313" key="7">
    <source>
        <dbReference type="Proteomes" id="UP000887574"/>
    </source>
</evidence>
<evidence type="ECO:0000256" key="4">
    <source>
        <dbReference type="SAM" id="MobiDB-lite"/>
    </source>
</evidence>
<comment type="similarity">
    <text evidence="1">Belongs to the protein-tyrosine phosphatase family. Non-receptor class dual specificity subfamily.</text>
</comment>
<dbReference type="PROSITE" id="PS00383">
    <property type="entry name" value="TYR_PHOSPHATASE_1"/>
    <property type="match status" value="1"/>
</dbReference>
<feature type="domain" description="Tyrosine-protein phosphatase" evidence="5">
    <location>
        <begin position="9"/>
        <end position="149"/>
    </location>
</feature>
<evidence type="ECO:0000259" key="6">
    <source>
        <dbReference type="PROSITE" id="PS50056"/>
    </source>
</evidence>
<feature type="domain" description="Tyrosine specific protein phosphatases" evidence="6">
    <location>
        <begin position="69"/>
        <end position="128"/>
    </location>
</feature>